<feature type="zinc finger region" description="TRAF-type" evidence="4">
    <location>
        <begin position="184"/>
        <end position="227"/>
    </location>
</feature>
<dbReference type="Gene3D" id="3.30.40.10">
    <property type="entry name" value="Zinc/RING finger domain, C3HC4 (zinc finger)"/>
    <property type="match status" value="3"/>
</dbReference>
<protein>
    <submittedName>
        <fullName evidence="6">RING finger protein DG17</fullName>
    </submittedName>
</protein>
<sequence length="255" mass="29636">MGRVVCGAEMERGYLADHSENKCRCRQYACEYCGYVDTYDAIAGTGKMRNQHSNVTSGNHYNTCENFPLKCVNGCREKNIRRKDMKSHQEQCPLEKIGCPFHSICEADILRQDMESHKKECDFRPHTCEYCGHVGAFYTMSGTGKCWRLPDGNPSHYEICEYYPLECINKCGELEIKRRDMQNHCKVCPMQPLDCPYSCTHGKILQRDMDKHKNEECENRPYTCQYCNTRGTYRSINGKGEKWEIPLRCMRPLPT</sequence>
<proteinExistence type="predicted"/>
<name>A0AA35RK39_GEOBA</name>
<dbReference type="AlphaFoldDB" id="A0AA35RK39"/>
<dbReference type="SUPFAM" id="SSF49599">
    <property type="entry name" value="TRAF domain-like"/>
    <property type="match status" value="2"/>
</dbReference>
<dbReference type="PROSITE" id="PS50145">
    <property type="entry name" value="ZF_TRAF"/>
    <property type="match status" value="3"/>
</dbReference>
<evidence type="ECO:0000256" key="3">
    <source>
        <dbReference type="ARBA" id="ARBA00022833"/>
    </source>
</evidence>
<dbReference type="Proteomes" id="UP001174909">
    <property type="component" value="Unassembled WGS sequence"/>
</dbReference>
<dbReference type="Pfam" id="PF02176">
    <property type="entry name" value="zf-TRAF"/>
    <property type="match status" value="2"/>
</dbReference>
<dbReference type="GO" id="GO:0008270">
    <property type="term" value="F:zinc ion binding"/>
    <property type="evidence" value="ECO:0007669"/>
    <property type="project" value="UniProtKB-KW"/>
</dbReference>
<accession>A0AA35RK39</accession>
<evidence type="ECO:0000313" key="7">
    <source>
        <dbReference type="Proteomes" id="UP001174909"/>
    </source>
</evidence>
<dbReference type="PANTHER" id="PTHR10131">
    <property type="entry name" value="TNF RECEPTOR ASSOCIATED FACTOR"/>
    <property type="match status" value="1"/>
</dbReference>
<keyword evidence="1 4" id="KW-0479">Metal-binding</keyword>
<keyword evidence="3 4" id="KW-0862">Zinc</keyword>
<dbReference type="PANTHER" id="PTHR10131:SF94">
    <property type="entry name" value="TNF RECEPTOR-ASSOCIATED FACTOR 4"/>
    <property type="match status" value="1"/>
</dbReference>
<organism evidence="6 7">
    <name type="scientific">Geodia barretti</name>
    <name type="common">Barrett's horny sponge</name>
    <dbReference type="NCBI Taxonomy" id="519541"/>
    <lineage>
        <taxon>Eukaryota</taxon>
        <taxon>Metazoa</taxon>
        <taxon>Porifera</taxon>
        <taxon>Demospongiae</taxon>
        <taxon>Heteroscleromorpha</taxon>
        <taxon>Tetractinellida</taxon>
        <taxon>Astrophorina</taxon>
        <taxon>Geodiidae</taxon>
        <taxon>Geodia</taxon>
    </lineage>
</organism>
<feature type="domain" description="TRAF-type" evidence="5">
    <location>
        <begin position="155"/>
        <end position="184"/>
    </location>
</feature>
<feature type="domain" description="TRAF-type" evidence="5">
    <location>
        <begin position="60"/>
        <end position="115"/>
    </location>
</feature>
<reference evidence="6" key="1">
    <citation type="submission" date="2023-03" db="EMBL/GenBank/DDBJ databases">
        <authorList>
            <person name="Steffen K."/>
            <person name="Cardenas P."/>
        </authorList>
    </citation>
    <scope>NUCLEOTIDE SEQUENCE</scope>
</reference>
<dbReference type="EMBL" id="CASHTH010001150">
    <property type="protein sequence ID" value="CAI8012061.1"/>
    <property type="molecule type" value="Genomic_DNA"/>
</dbReference>
<evidence type="ECO:0000256" key="1">
    <source>
        <dbReference type="ARBA" id="ARBA00022723"/>
    </source>
</evidence>
<gene>
    <name evidence="6" type="ORF">GBAR_LOCUS7750</name>
</gene>
<dbReference type="InterPro" id="IPR013083">
    <property type="entry name" value="Znf_RING/FYVE/PHD"/>
</dbReference>
<keyword evidence="7" id="KW-1185">Reference proteome</keyword>
<evidence type="ECO:0000259" key="5">
    <source>
        <dbReference type="PROSITE" id="PS50145"/>
    </source>
</evidence>
<evidence type="ECO:0000256" key="2">
    <source>
        <dbReference type="ARBA" id="ARBA00022771"/>
    </source>
</evidence>
<keyword evidence="2 4" id="KW-0863">Zinc-finger</keyword>
<feature type="domain" description="TRAF-type" evidence="5">
    <location>
        <begin position="184"/>
        <end position="227"/>
    </location>
</feature>
<feature type="zinc finger region" description="TRAF-type" evidence="4">
    <location>
        <begin position="155"/>
        <end position="184"/>
    </location>
</feature>
<comment type="caution">
    <text evidence="6">The sequence shown here is derived from an EMBL/GenBank/DDBJ whole genome shotgun (WGS) entry which is preliminary data.</text>
</comment>
<evidence type="ECO:0000256" key="4">
    <source>
        <dbReference type="PROSITE-ProRule" id="PRU00207"/>
    </source>
</evidence>
<feature type="zinc finger region" description="TRAF-type" evidence="4">
    <location>
        <begin position="60"/>
        <end position="115"/>
    </location>
</feature>
<evidence type="ECO:0000313" key="6">
    <source>
        <dbReference type="EMBL" id="CAI8012061.1"/>
    </source>
</evidence>
<dbReference type="InterPro" id="IPR001293">
    <property type="entry name" value="Znf_TRAF"/>
</dbReference>